<sequence>MTHYADIKRKKERFPAFSDEEGVKKRSSEATANHFVSDDSWIITEQQTESLVVEPETQNADTRYRRNTKKTIERAGSIGRERETLERFRQSLPTYRQHAIKETTSTGKTSLFGTKNKQQTSDQAKQMFETPSSTHYAANKDDSLKKQYTGGRSYFVPKFVPASLIPDEPEKKIEANTLYASMQKKSETYLLFDTNDAYQEKRPDEPAVKRFKKTEQITMTRNEYKAAIKTKDKKRNILDHSLNGLIEDGQSQIKENGYFQAPDK</sequence>
<evidence type="ECO:0000313" key="2">
    <source>
        <dbReference type="EMBL" id="MFD2729084.1"/>
    </source>
</evidence>
<organism evidence="2 3">
    <name type="scientific">Enterococcus camelliae</name>
    <dbReference type="NCBI Taxonomy" id="453959"/>
    <lineage>
        <taxon>Bacteria</taxon>
        <taxon>Bacillati</taxon>
        <taxon>Bacillota</taxon>
        <taxon>Bacilli</taxon>
        <taxon>Lactobacillales</taxon>
        <taxon>Enterococcaceae</taxon>
        <taxon>Enterococcus</taxon>
    </lineage>
</organism>
<protein>
    <submittedName>
        <fullName evidence="2">Uncharacterized protein</fullName>
    </submittedName>
</protein>
<comment type="caution">
    <text evidence="2">The sequence shown here is derived from an EMBL/GenBank/DDBJ whole genome shotgun (WGS) entry which is preliminary data.</text>
</comment>
<dbReference type="RefSeq" id="WP_379981112.1">
    <property type="nucleotide sequence ID" value="NZ_JBHUMO010000043.1"/>
</dbReference>
<accession>A0ABW5TJI1</accession>
<feature type="region of interest" description="Disordered" evidence="1">
    <location>
        <begin position="1"/>
        <end position="31"/>
    </location>
</feature>
<dbReference type="Proteomes" id="UP001597427">
    <property type="component" value="Unassembled WGS sequence"/>
</dbReference>
<proteinExistence type="predicted"/>
<gene>
    <name evidence="2" type="ORF">ACFSR0_06580</name>
</gene>
<dbReference type="EMBL" id="JBHUMO010000043">
    <property type="protein sequence ID" value="MFD2729084.1"/>
    <property type="molecule type" value="Genomic_DNA"/>
</dbReference>
<feature type="region of interest" description="Disordered" evidence="1">
    <location>
        <begin position="102"/>
        <end position="123"/>
    </location>
</feature>
<evidence type="ECO:0000256" key="1">
    <source>
        <dbReference type="SAM" id="MobiDB-lite"/>
    </source>
</evidence>
<reference evidence="3" key="1">
    <citation type="journal article" date="2019" name="Int. J. Syst. Evol. Microbiol.">
        <title>The Global Catalogue of Microorganisms (GCM) 10K type strain sequencing project: providing services to taxonomists for standard genome sequencing and annotation.</title>
        <authorList>
            <consortium name="The Broad Institute Genomics Platform"/>
            <consortium name="The Broad Institute Genome Sequencing Center for Infectious Disease"/>
            <person name="Wu L."/>
            <person name="Ma J."/>
        </authorList>
    </citation>
    <scope>NUCLEOTIDE SEQUENCE [LARGE SCALE GENOMIC DNA]</scope>
    <source>
        <strain evidence="3">TISTR 932</strain>
    </source>
</reference>
<name>A0ABW5TJI1_9ENTE</name>
<keyword evidence="3" id="KW-1185">Reference proteome</keyword>
<evidence type="ECO:0000313" key="3">
    <source>
        <dbReference type="Proteomes" id="UP001597427"/>
    </source>
</evidence>